<dbReference type="InterPro" id="IPR050170">
    <property type="entry name" value="TruD_pseudoU_synthase"/>
</dbReference>
<evidence type="ECO:0000313" key="7">
    <source>
        <dbReference type="Proteomes" id="UP000243207"/>
    </source>
</evidence>
<dbReference type="STRING" id="487184.SAMN05216421_0570"/>
<keyword evidence="2 4" id="KW-0819">tRNA processing</keyword>
<dbReference type="CDD" id="cd02575">
    <property type="entry name" value="PseudoU_synth_EcTruD"/>
    <property type="match status" value="1"/>
</dbReference>
<dbReference type="InterPro" id="IPR043165">
    <property type="entry name" value="TruD_insert_sf"/>
</dbReference>
<sequence length="353" mass="38756">MSGADELLGPRAWGAACGTAVLKAVPEHFRVTEVVDIELDGTGEHLWLHLLKRDLNTEEVARRLARASGVSLRDVSYAGLKDRRAVTSQWFSIQLPGRPDPDFASLWSEDLHCLERVRHRRKLQRGAHSANRFAIVLSQLVAERDALEERLGRIAAEGVPNYIGPQRFGRNGSNVFDARSWAERGALPPARGTRSRLLSTARSLLFNRVLAQRVADGSWNHILEDDCVAFTDSRSHFPASRLAADDPRSLALDIHPTGPLWGLGEPSVGPTLAALERDAAQSEAALAAWLEHAGLEQARRTLRLPIDALAWHYPSPTSIELEFTLPTGCFATAVIRELVELTDEPGGGLESES</sequence>
<reference evidence="7" key="1">
    <citation type="submission" date="2016-10" db="EMBL/GenBank/DDBJ databases">
        <authorList>
            <person name="Varghese N."/>
            <person name="Submissions S."/>
        </authorList>
    </citation>
    <scope>NUCLEOTIDE SEQUENCE [LARGE SCALE GENOMIC DNA]</scope>
    <source>
        <strain evidence="7">NRRL B-51270</strain>
    </source>
</reference>
<dbReference type="GO" id="GO:0003723">
    <property type="term" value="F:RNA binding"/>
    <property type="evidence" value="ECO:0007669"/>
    <property type="project" value="InterPro"/>
</dbReference>
<proteinExistence type="inferred from homology"/>
<dbReference type="Gene3D" id="3.30.2350.20">
    <property type="entry name" value="TruD, catalytic domain"/>
    <property type="match status" value="1"/>
</dbReference>
<feature type="active site" description="Nucleophile" evidence="4">
    <location>
        <position position="82"/>
    </location>
</feature>
<dbReference type="InterPro" id="IPR020119">
    <property type="entry name" value="PsdUridine_synth_TruD_CS"/>
</dbReference>
<organism evidence="6 7">
    <name type="scientific">Halopseudomonas xinjiangensis</name>
    <dbReference type="NCBI Taxonomy" id="487184"/>
    <lineage>
        <taxon>Bacteria</taxon>
        <taxon>Pseudomonadati</taxon>
        <taxon>Pseudomonadota</taxon>
        <taxon>Gammaproteobacteria</taxon>
        <taxon>Pseudomonadales</taxon>
        <taxon>Pseudomonadaceae</taxon>
        <taxon>Halopseudomonas</taxon>
    </lineage>
</organism>
<accession>A0A1H1MZ05</accession>
<comment type="similarity">
    <text evidence="1 4">Belongs to the pseudouridine synthase TruD family.</text>
</comment>
<dbReference type="Pfam" id="PF01142">
    <property type="entry name" value="TruD"/>
    <property type="match status" value="2"/>
</dbReference>
<dbReference type="PROSITE" id="PS01268">
    <property type="entry name" value="UPF0024"/>
    <property type="match status" value="1"/>
</dbReference>
<dbReference type="InterPro" id="IPR020103">
    <property type="entry name" value="PsdUridine_synth_cat_dom_sf"/>
</dbReference>
<dbReference type="PROSITE" id="PS50984">
    <property type="entry name" value="TRUD"/>
    <property type="match status" value="1"/>
</dbReference>
<dbReference type="Gene3D" id="3.30.2340.10">
    <property type="entry name" value="TruD, insertion domain"/>
    <property type="match status" value="1"/>
</dbReference>
<dbReference type="PANTHER" id="PTHR47811">
    <property type="entry name" value="TRNA PSEUDOURIDINE SYNTHASE D"/>
    <property type="match status" value="1"/>
</dbReference>
<dbReference type="EC" id="5.4.99.27" evidence="4"/>
<comment type="catalytic activity">
    <reaction evidence="4">
        <text>uridine(13) in tRNA = pseudouridine(13) in tRNA</text>
        <dbReference type="Rhea" id="RHEA:42540"/>
        <dbReference type="Rhea" id="RHEA-COMP:10105"/>
        <dbReference type="Rhea" id="RHEA-COMP:10106"/>
        <dbReference type="ChEBI" id="CHEBI:65314"/>
        <dbReference type="ChEBI" id="CHEBI:65315"/>
        <dbReference type="EC" id="5.4.99.27"/>
    </reaction>
</comment>
<dbReference type="InterPro" id="IPR011760">
    <property type="entry name" value="PsdUridine_synth_TruD_insert"/>
</dbReference>
<dbReference type="PANTHER" id="PTHR47811:SF1">
    <property type="entry name" value="TRNA PSEUDOURIDINE SYNTHASE D"/>
    <property type="match status" value="1"/>
</dbReference>
<feature type="domain" description="TRUD" evidence="5">
    <location>
        <begin position="158"/>
        <end position="304"/>
    </location>
</feature>
<dbReference type="Proteomes" id="UP000243207">
    <property type="component" value="Chromosome I"/>
</dbReference>
<dbReference type="OrthoDB" id="1550679at2"/>
<gene>
    <name evidence="4" type="primary">truD</name>
    <name evidence="6" type="ORF">SAMN05216421_0570</name>
</gene>
<evidence type="ECO:0000256" key="1">
    <source>
        <dbReference type="ARBA" id="ARBA00007953"/>
    </source>
</evidence>
<dbReference type="SUPFAM" id="SSF55120">
    <property type="entry name" value="Pseudouridine synthase"/>
    <property type="match status" value="1"/>
</dbReference>
<dbReference type="GO" id="GO:0031119">
    <property type="term" value="P:tRNA pseudouridine synthesis"/>
    <property type="evidence" value="ECO:0007669"/>
    <property type="project" value="UniProtKB-UniRule"/>
</dbReference>
<evidence type="ECO:0000313" key="6">
    <source>
        <dbReference type="EMBL" id="SDR91994.1"/>
    </source>
</evidence>
<dbReference type="HAMAP" id="MF_01082">
    <property type="entry name" value="TruD"/>
    <property type="match status" value="1"/>
</dbReference>
<dbReference type="RefSeq" id="WP_093391728.1">
    <property type="nucleotide sequence ID" value="NZ_LT629736.1"/>
</dbReference>
<evidence type="ECO:0000259" key="5">
    <source>
        <dbReference type="PROSITE" id="PS50984"/>
    </source>
</evidence>
<dbReference type="GO" id="GO:0160150">
    <property type="term" value="F:tRNA pseudouridine(13) synthase activity"/>
    <property type="evidence" value="ECO:0007669"/>
    <property type="project" value="UniProtKB-EC"/>
</dbReference>
<evidence type="ECO:0000256" key="2">
    <source>
        <dbReference type="ARBA" id="ARBA00022694"/>
    </source>
</evidence>
<dbReference type="NCBIfam" id="NF002153">
    <property type="entry name" value="PRK00984.1-2"/>
    <property type="match status" value="1"/>
</dbReference>
<dbReference type="InterPro" id="IPR001656">
    <property type="entry name" value="PsdUridine_synth_TruD"/>
</dbReference>
<protein>
    <recommendedName>
        <fullName evidence="4">tRNA pseudouridine synthase D</fullName>
        <ecNumber evidence="4">5.4.99.27</ecNumber>
    </recommendedName>
    <alternativeName>
        <fullName evidence="4">tRNA pseudouridine(13) synthase</fullName>
    </alternativeName>
    <alternativeName>
        <fullName evidence="4">tRNA pseudouridylate synthase D</fullName>
    </alternativeName>
    <alternativeName>
        <fullName evidence="4">tRNA-uridine isomerase D</fullName>
    </alternativeName>
</protein>
<comment type="function">
    <text evidence="4">Responsible for synthesis of pseudouridine from uracil-13 in transfer RNAs.</text>
</comment>
<dbReference type="EMBL" id="LT629736">
    <property type="protein sequence ID" value="SDR91994.1"/>
    <property type="molecule type" value="Genomic_DNA"/>
</dbReference>
<keyword evidence="7" id="KW-1185">Reference proteome</keyword>
<dbReference type="InterPro" id="IPR042214">
    <property type="entry name" value="TruD_catalytic"/>
</dbReference>
<keyword evidence="3 4" id="KW-0413">Isomerase</keyword>
<name>A0A1H1MZ05_9GAMM</name>
<dbReference type="GO" id="GO:0005829">
    <property type="term" value="C:cytosol"/>
    <property type="evidence" value="ECO:0007669"/>
    <property type="project" value="TreeGrafter"/>
</dbReference>
<evidence type="ECO:0000256" key="4">
    <source>
        <dbReference type="HAMAP-Rule" id="MF_01082"/>
    </source>
</evidence>
<evidence type="ECO:0000256" key="3">
    <source>
        <dbReference type="ARBA" id="ARBA00023235"/>
    </source>
</evidence>
<dbReference type="AlphaFoldDB" id="A0A1H1MZ05"/>